<dbReference type="InterPro" id="IPR020845">
    <property type="entry name" value="AMP-binding_CS"/>
</dbReference>
<dbReference type="STRING" id="60137.SAMN04488041_11064"/>
<evidence type="ECO:0000256" key="9">
    <source>
        <dbReference type="ARBA" id="ARBA00067668"/>
    </source>
</evidence>
<dbReference type="GO" id="GO:0006631">
    <property type="term" value="P:fatty acid metabolic process"/>
    <property type="evidence" value="ECO:0007669"/>
    <property type="project" value="TreeGrafter"/>
</dbReference>
<evidence type="ECO:0000256" key="4">
    <source>
        <dbReference type="ARBA" id="ARBA00022598"/>
    </source>
</evidence>
<dbReference type="Pfam" id="PF00501">
    <property type="entry name" value="AMP-binding"/>
    <property type="match status" value="1"/>
</dbReference>
<evidence type="ECO:0000256" key="8">
    <source>
        <dbReference type="ARBA" id="ARBA00066616"/>
    </source>
</evidence>
<dbReference type="GO" id="GO:0031956">
    <property type="term" value="F:medium-chain fatty acid-CoA ligase activity"/>
    <property type="evidence" value="ECO:0007669"/>
    <property type="project" value="TreeGrafter"/>
</dbReference>
<dbReference type="FunFam" id="3.30.300.30:FF:000008">
    <property type="entry name" value="2,3-dihydroxybenzoate-AMP ligase"/>
    <property type="match status" value="1"/>
</dbReference>
<dbReference type="InterPro" id="IPR045851">
    <property type="entry name" value="AMP-bd_C_sf"/>
</dbReference>
<dbReference type="AlphaFoldDB" id="A0A1H3DDF8"/>
<reference evidence="13" key="1">
    <citation type="submission" date="2016-10" db="EMBL/GenBank/DDBJ databases">
        <authorList>
            <person name="Varghese N."/>
            <person name="Submissions S."/>
        </authorList>
    </citation>
    <scope>NUCLEOTIDE SEQUENCE [LARGE SCALE GENOMIC DNA]</scope>
    <source>
        <strain evidence="13">DSM 10014</strain>
    </source>
</reference>
<dbReference type="EMBL" id="FNNB01000010">
    <property type="protein sequence ID" value="SDX64431.1"/>
    <property type="molecule type" value="Genomic_DNA"/>
</dbReference>
<name>A0A1H3DDF8_9RHOB</name>
<keyword evidence="6" id="KW-0460">Magnesium</keyword>
<dbReference type="GeneID" id="94022537"/>
<feature type="domain" description="AMP-binding enzyme C-terminal" evidence="11">
    <location>
        <begin position="428"/>
        <end position="503"/>
    </location>
</feature>
<dbReference type="PANTHER" id="PTHR43201">
    <property type="entry name" value="ACYL-COA SYNTHETASE"/>
    <property type="match status" value="1"/>
</dbReference>
<evidence type="ECO:0000256" key="7">
    <source>
        <dbReference type="ARBA" id="ARBA00051915"/>
    </source>
</evidence>
<dbReference type="Gene3D" id="3.40.50.12780">
    <property type="entry name" value="N-terminal domain of ligase-like"/>
    <property type="match status" value="1"/>
</dbReference>
<evidence type="ECO:0000259" key="10">
    <source>
        <dbReference type="Pfam" id="PF00501"/>
    </source>
</evidence>
<evidence type="ECO:0000256" key="5">
    <source>
        <dbReference type="ARBA" id="ARBA00022723"/>
    </source>
</evidence>
<comment type="cofactor">
    <cofactor evidence="1">
        <name>Mg(2+)</name>
        <dbReference type="ChEBI" id="CHEBI:18420"/>
    </cofactor>
</comment>
<comment type="subunit">
    <text evidence="3">Homodimer.</text>
</comment>
<evidence type="ECO:0000256" key="1">
    <source>
        <dbReference type="ARBA" id="ARBA00001946"/>
    </source>
</evidence>
<evidence type="ECO:0000313" key="13">
    <source>
        <dbReference type="Proteomes" id="UP000183076"/>
    </source>
</evidence>
<dbReference type="Pfam" id="PF13193">
    <property type="entry name" value="AMP-binding_C"/>
    <property type="match status" value="1"/>
</dbReference>
<dbReference type="RefSeq" id="WP_074637546.1">
    <property type="nucleotide sequence ID" value="NZ_CP160850.1"/>
</dbReference>
<evidence type="ECO:0000256" key="3">
    <source>
        <dbReference type="ARBA" id="ARBA00011738"/>
    </source>
</evidence>
<evidence type="ECO:0000313" key="12">
    <source>
        <dbReference type="EMBL" id="SDX64431.1"/>
    </source>
</evidence>
<dbReference type="Gene3D" id="3.30.300.30">
    <property type="match status" value="1"/>
</dbReference>
<sequence length="522" mass="57087">MIDPEAMSSISAVARSAAQRAPDKICNRFEGRDTTFKDFDRHVDQVAHGLDAGAAKVVAYLGKNCDHVFEIFIGATRVGGMFAPLNWRLAPAEIIEILRQYPPQMLFFGPEFSEAIKEINAALPDIQILAMEEGDGPWETYEAWRDGQSSEPAADCASTHDPAMVLFTSGTTGVPKAVLLSHSNLLQPKLDSLAVKHIYDHWDDEDIGFVAMPLAHIGGIGFWTIAFVNCCTSVILREFDPVAALDAIHTERVSKLFVVPAALQIVIQNPEAKRVDFSCVKTVMYGAAPMPLPLLKEAIEVVGCQFIQCYGMTETTGTIAILPPEDHVPEGSERMRSAGRPAMGCEIAIFDPNGKPVKAGEIGEVAVRAPANMLGYWKNPEATSKTLRDDGWLLSGDAGYLDEDGYLFIHDRIKDMIISGGENVYPAEVESALYAHPSISEAAVIGVPDPKWGEAVRAVVTLKPNATLDEKEVLAWMRGKLAAFKCPKAIDVIDVMPRNASGKLLKRDLRAPYWEGRERQVN</sequence>
<protein>
    <recommendedName>
        <fullName evidence="9">3-methylmercaptopropionyl-CoA ligase</fullName>
        <ecNumber evidence="8">6.2.1.44</ecNumber>
    </recommendedName>
</protein>
<gene>
    <name evidence="12" type="ORF">SAMN04488041_11064</name>
</gene>
<accession>A0A1H3DDF8</accession>
<dbReference type="Proteomes" id="UP000183076">
    <property type="component" value="Unassembled WGS sequence"/>
</dbReference>
<keyword evidence="4" id="KW-0436">Ligase</keyword>
<dbReference type="SUPFAM" id="SSF56801">
    <property type="entry name" value="Acetyl-CoA synthetase-like"/>
    <property type="match status" value="1"/>
</dbReference>
<feature type="domain" description="AMP-dependent synthetase/ligase" evidence="10">
    <location>
        <begin position="16"/>
        <end position="377"/>
    </location>
</feature>
<keyword evidence="5" id="KW-0479">Metal-binding</keyword>
<proteinExistence type="inferred from homology"/>
<comment type="similarity">
    <text evidence="2">Belongs to the ATP-dependent AMP-binding enzyme family.</text>
</comment>
<comment type="catalytic activity">
    <reaction evidence="7">
        <text>3-(methylsulfanyl)propanoate + ATP + CoA = 3-(methylsulfanyl)propanoyl-CoA + AMP + diphosphate</text>
        <dbReference type="Rhea" id="RHEA:43052"/>
        <dbReference type="ChEBI" id="CHEBI:30616"/>
        <dbReference type="ChEBI" id="CHEBI:33019"/>
        <dbReference type="ChEBI" id="CHEBI:49016"/>
        <dbReference type="ChEBI" id="CHEBI:57287"/>
        <dbReference type="ChEBI" id="CHEBI:82815"/>
        <dbReference type="ChEBI" id="CHEBI:456215"/>
        <dbReference type="EC" id="6.2.1.44"/>
    </reaction>
    <physiologicalReaction direction="left-to-right" evidence="7">
        <dbReference type="Rhea" id="RHEA:43053"/>
    </physiologicalReaction>
</comment>
<dbReference type="CDD" id="cd17631">
    <property type="entry name" value="FACL_FadD13-like"/>
    <property type="match status" value="1"/>
</dbReference>
<dbReference type="PROSITE" id="PS00455">
    <property type="entry name" value="AMP_BINDING"/>
    <property type="match status" value="1"/>
</dbReference>
<dbReference type="InterPro" id="IPR000873">
    <property type="entry name" value="AMP-dep_synth/lig_dom"/>
</dbReference>
<dbReference type="GO" id="GO:0046872">
    <property type="term" value="F:metal ion binding"/>
    <property type="evidence" value="ECO:0007669"/>
    <property type="project" value="UniProtKB-KW"/>
</dbReference>
<dbReference type="PANTHER" id="PTHR43201:SF5">
    <property type="entry name" value="MEDIUM-CHAIN ACYL-COA LIGASE ACSF2, MITOCHONDRIAL"/>
    <property type="match status" value="1"/>
</dbReference>
<evidence type="ECO:0000259" key="11">
    <source>
        <dbReference type="Pfam" id="PF13193"/>
    </source>
</evidence>
<dbReference type="NCBIfam" id="NF004837">
    <property type="entry name" value="PRK06187.1"/>
    <property type="match status" value="1"/>
</dbReference>
<organism evidence="12 13">
    <name type="scientific">Sulfitobacter pontiacus</name>
    <dbReference type="NCBI Taxonomy" id="60137"/>
    <lineage>
        <taxon>Bacteria</taxon>
        <taxon>Pseudomonadati</taxon>
        <taxon>Pseudomonadota</taxon>
        <taxon>Alphaproteobacteria</taxon>
        <taxon>Rhodobacterales</taxon>
        <taxon>Roseobacteraceae</taxon>
        <taxon>Sulfitobacter</taxon>
    </lineage>
</organism>
<evidence type="ECO:0000256" key="6">
    <source>
        <dbReference type="ARBA" id="ARBA00022842"/>
    </source>
</evidence>
<dbReference type="InterPro" id="IPR042099">
    <property type="entry name" value="ANL_N_sf"/>
</dbReference>
<dbReference type="InterPro" id="IPR025110">
    <property type="entry name" value="AMP-bd_C"/>
</dbReference>
<evidence type="ECO:0000256" key="2">
    <source>
        <dbReference type="ARBA" id="ARBA00006432"/>
    </source>
</evidence>
<dbReference type="EC" id="6.2.1.44" evidence="8"/>